<dbReference type="Gene3D" id="3.40.50.720">
    <property type="entry name" value="NAD(P)-binding Rossmann-like Domain"/>
    <property type="match status" value="1"/>
</dbReference>
<dbReference type="PANTHER" id="PTHR44147:SF2">
    <property type="entry name" value="DEHYDROGENASE_REDUCTASE SDR FAMILY MEMBER 1"/>
    <property type="match status" value="1"/>
</dbReference>
<dbReference type="AlphaFoldDB" id="A0AA36NGN6"/>
<dbReference type="Pfam" id="PF00106">
    <property type="entry name" value="adh_short"/>
    <property type="match status" value="1"/>
</dbReference>
<evidence type="ECO:0000313" key="2">
    <source>
        <dbReference type="EMBL" id="CAJ1401438.1"/>
    </source>
</evidence>
<proteinExistence type="predicted"/>
<sequence>MAQGPRRGTASCGTPYMVPMMGSVPSYSLHGSVAVVTGGSRGLGKGIALELAAAGCIVYITGRSTATQQTEVLLAGSVDETAALANRRGAGVAAYVDHTLDEEVRRFVDILTETHGRLDLLVNNAFFMPKPDTLFFGAPVWQQPCRLFDEQFCIGARNHVVLTLLCRHLLTSGTVINVSSGGSQGNTDVFPVSYHLNKACYDRMVVALSCQLVDIPVLTLWPGSVSTERMVVGKRRFQGWLQDAESVAFTGRAVLALARLPPEARLRLSARTLTSAEVMYMAGGYDVDGYRHDLPRETMYSTALSFQLAFSPSAEMARVLGLLLLAAPAAAFAPGSGAPARAGSPPRALGSSVARAVDESEAQSLPFATVAMASMVGLVLGLASPAMAERTATNGGYSQMSPSGSESSKLSAEVAQAQAALKKNARSKEERLKAQMAQLKDVAKTADLSFAAK</sequence>
<gene>
    <name evidence="2" type="ORF">EVOR1521_LOCUS24585</name>
</gene>
<protein>
    <submittedName>
        <fullName evidence="2">Uncharacterized protein</fullName>
    </submittedName>
</protein>
<comment type="caution">
    <text evidence="2">The sequence shown here is derived from an EMBL/GenBank/DDBJ whole genome shotgun (WGS) entry which is preliminary data.</text>
</comment>
<dbReference type="SUPFAM" id="SSF51735">
    <property type="entry name" value="NAD(P)-binding Rossmann-fold domains"/>
    <property type="match status" value="1"/>
</dbReference>
<dbReference type="InterPro" id="IPR036291">
    <property type="entry name" value="NAD(P)-bd_dom_sf"/>
</dbReference>
<keyword evidence="3" id="KW-1185">Reference proteome</keyword>
<feature type="region of interest" description="Disordered" evidence="1">
    <location>
        <begin position="393"/>
        <end position="412"/>
    </location>
</feature>
<dbReference type="Proteomes" id="UP001178507">
    <property type="component" value="Unassembled WGS sequence"/>
</dbReference>
<dbReference type="EMBL" id="CAUJNA010003416">
    <property type="protein sequence ID" value="CAJ1401438.1"/>
    <property type="molecule type" value="Genomic_DNA"/>
</dbReference>
<dbReference type="PANTHER" id="PTHR44147">
    <property type="entry name" value="DEHYDROGENASE/REDUCTASE SDR FAMILY MEMBER 1"/>
    <property type="match status" value="1"/>
</dbReference>
<evidence type="ECO:0000256" key="1">
    <source>
        <dbReference type="SAM" id="MobiDB-lite"/>
    </source>
</evidence>
<feature type="compositionally biased region" description="Polar residues" evidence="1">
    <location>
        <begin position="393"/>
        <end position="410"/>
    </location>
</feature>
<dbReference type="InterPro" id="IPR002347">
    <property type="entry name" value="SDR_fam"/>
</dbReference>
<name>A0AA36NGN6_9DINO</name>
<accession>A0AA36NGN6</accession>
<organism evidence="2 3">
    <name type="scientific">Effrenium voratum</name>
    <dbReference type="NCBI Taxonomy" id="2562239"/>
    <lineage>
        <taxon>Eukaryota</taxon>
        <taxon>Sar</taxon>
        <taxon>Alveolata</taxon>
        <taxon>Dinophyceae</taxon>
        <taxon>Suessiales</taxon>
        <taxon>Symbiodiniaceae</taxon>
        <taxon>Effrenium</taxon>
    </lineage>
</organism>
<reference evidence="2" key="1">
    <citation type="submission" date="2023-08" db="EMBL/GenBank/DDBJ databases">
        <authorList>
            <person name="Chen Y."/>
            <person name="Shah S."/>
            <person name="Dougan E. K."/>
            <person name="Thang M."/>
            <person name="Chan C."/>
        </authorList>
    </citation>
    <scope>NUCLEOTIDE SEQUENCE</scope>
</reference>
<evidence type="ECO:0000313" key="3">
    <source>
        <dbReference type="Proteomes" id="UP001178507"/>
    </source>
</evidence>
<dbReference type="PRINTS" id="PR00081">
    <property type="entry name" value="GDHRDH"/>
</dbReference>